<dbReference type="InterPro" id="IPR033116">
    <property type="entry name" value="TRYPSIN_SER"/>
</dbReference>
<dbReference type="PANTHER" id="PTHR24276">
    <property type="entry name" value="POLYSERASE-RELATED"/>
    <property type="match status" value="1"/>
</dbReference>
<evidence type="ECO:0000313" key="12">
    <source>
        <dbReference type="EMBL" id="CAG9569873.1"/>
    </source>
</evidence>
<dbReference type="PROSITE" id="PS50240">
    <property type="entry name" value="TRYPSIN_DOM"/>
    <property type="match status" value="1"/>
</dbReference>
<keyword evidence="7" id="KW-1015">Disulfide bond</keyword>
<proteinExistence type="inferred from homology"/>
<dbReference type="EC" id="3.4.21.4" evidence="9"/>
<reference evidence="12" key="1">
    <citation type="submission" date="2021-09" db="EMBL/GenBank/DDBJ databases">
        <authorList>
            <person name="Martin H S."/>
        </authorList>
    </citation>
    <scope>NUCLEOTIDE SEQUENCE</scope>
</reference>
<dbReference type="InterPro" id="IPR050430">
    <property type="entry name" value="Peptidase_S1"/>
</dbReference>
<evidence type="ECO:0000256" key="10">
    <source>
        <dbReference type="SAM" id="MobiDB-lite"/>
    </source>
</evidence>
<dbReference type="CDD" id="cd00190">
    <property type="entry name" value="Tryp_SPc"/>
    <property type="match status" value="1"/>
</dbReference>
<accession>A0A8J2QU28</accession>
<dbReference type="OrthoDB" id="10002959at2759"/>
<feature type="region of interest" description="Disordered" evidence="10">
    <location>
        <begin position="1"/>
        <end position="24"/>
    </location>
</feature>
<comment type="catalytic activity">
    <reaction evidence="8">
        <text>Preferential cleavage: Arg-|-Xaa, Lys-|-Xaa.</text>
        <dbReference type="EC" id="3.4.21.4"/>
    </reaction>
</comment>
<sequence length="321" mass="34448">MSDKPCSSTRHSSSGSSSSSSSLSSKDFVQVPIQASLPCTRQNVNAHDVLESIVRVARAQDVLQVADFTTPDVPNTRIIGGNDTSIEKYPYTVQILYDSQLTCGGALITSRHVLTTAHCFVASNGQIVSPRYFTVRAGSTYLGRGGDVYSVSAITVHGSYNTPLRSNDVAIVTLTKAVNFTSSVRRATIASRNAVVPDNGSVVAVGWGRTSLDGPESQVLQAVEVFKVSYQECYQRYDELQQAINSPFPVTDGMICAGILDVGGKDACQGDSGGPLIHRGVVVGLSSWGFSCAQPYYPGVYTRVATYATWINSTVRKYYLL</sequence>
<dbReference type="GO" id="GO:0005576">
    <property type="term" value="C:extracellular region"/>
    <property type="evidence" value="ECO:0007669"/>
    <property type="project" value="UniProtKB-SubCell"/>
</dbReference>
<evidence type="ECO:0000256" key="7">
    <source>
        <dbReference type="ARBA" id="ARBA00023157"/>
    </source>
</evidence>
<comment type="subcellular location">
    <subcellularLocation>
        <location evidence="1">Secreted</location>
    </subcellularLocation>
</comment>
<dbReference type="SUPFAM" id="SSF50494">
    <property type="entry name" value="Trypsin-like serine proteases"/>
    <property type="match status" value="1"/>
</dbReference>
<keyword evidence="5" id="KW-0378">Hydrolase</keyword>
<keyword evidence="6" id="KW-0720">Serine protease</keyword>
<dbReference type="SMART" id="SM00020">
    <property type="entry name" value="Tryp_SPc"/>
    <property type="match status" value="1"/>
</dbReference>
<dbReference type="EMBL" id="CAKASE010000064">
    <property type="protein sequence ID" value="CAG9569873.1"/>
    <property type="molecule type" value="Genomic_DNA"/>
</dbReference>
<dbReference type="Gene3D" id="2.40.10.10">
    <property type="entry name" value="Trypsin-like serine proteases"/>
    <property type="match status" value="1"/>
</dbReference>
<dbReference type="PRINTS" id="PR00722">
    <property type="entry name" value="CHYMOTRYPSIN"/>
</dbReference>
<evidence type="ECO:0000256" key="8">
    <source>
        <dbReference type="ARBA" id="ARBA00036320"/>
    </source>
</evidence>
<keyword evidence="3" id="KW-0964">Secreted</keyword>
<evidence type="ECO:0000256" key="5">
    <source>
        <dbReference type="ARBA" id="ARBA00022801"/>
    </source>
</evidence>
<comment type="similarity">
    <text evidence="2">Belongs to the peptidase S1 family.</text>
</comment>
<dbReference type="PANTHER" id="PTHR24276:SF91">
    <property type="entry name" value="AT26814P-RELATED"/>
    <property type="match status" value="1"/>
</dbReference>
<dbReference type="PROSITE" id="PS00135">
    <property type="entry name" value="TRYPSIN_SER"/>
    <property type="match status" value="1"/>
</dbReference>
<evidence type="ECO:0000259" key="11">
    <source>
        <dbReference type="PROSITE" id="PS50240"/>
    </source>
</evidence>
<dbReference type="GO" id="GO:0004252">
    <property type="term" value="F:serine-type endopeptidase activity"/>
    <property type="evidence" value="ECO:0007669"/>
    <property type="project" value="UniProtKB-EC"/>
</dbReference>
<evidence type="ECO:0000256" key="6">
    <source>
        <dbReference type="ARBA" id="ARBA00022825"/>
    </source>
</evidence>
<dbReference type="Pfam" id="PF00089">
    <property type="entry name" value="Trypsin"/>
    <property type="match status" value="1"/>
</dbReference>
<dbReference type="InterPro" id="IPR001254">
    <property type="entry name" value="Trypsin_dom"/>
</dbReference>
<dbReference type="InterPro" id="IPR043504">
    <property type="entry name" value="Peptidase_S1_PA_chymotrypsin"/>
</dbReference>
<feature type="domain" description="Peptidase S1" evidence="11">
    <location>
        <begin position="78"/>
        <end position="316"/>
    </location>
</feature>
<organism evidence="12 13">
    <name type="scientific">Danaus chrysippus</name>
    <name type="common">African queen</name>
    <dbReference type="NCBI Taxonomy" id="151541"/>
    <lineage>
        <taxon>Eukaryota</taxon>
        <taxon>Metazoa</taxon>
        <taxon>Ecdysozoa</taxon>
        <taxon>Arthropoda</taxon>
        <taxon>Hexapoda</taxon>
        <taxon>Insecta</taxon>
        <taxon>Pterygota</taxon>
        <taxon>Neoptera</taxon>
        <taxon>Endopterygota</taxon>
        <taxon>Lepidoptera</taxon>
        <taxon>Glossata</taxon>
        <taxon>Ditrysia</taxon>
        <taxon>Papilionoidea</taxon>
        <taxon>Nymphalidae</taxon>
        <taxon>Danainae</taxon>
        <taxon>Danaini</taxon>
        <taxon>Danaina</taxon>
        <taxon>Danaus</taxon>
        <taxon>Anosia</taxon>
    </lineage>
</organism>
<comment type="caution">
    <text evidence="12">The sequence shown here is derived from an EMBL/GenBank/DDBJ whole genome shotgun (WGS) entry which is preliminary data.</text>
</comment>
<evidence type="ECO:0000256" key="4">
    <source>
        <dbReference type="ARBA" id="ARBA00022670"/>
    </source>
</evidence>
<dbReference type="InterPro" id="IPR009003">
    <property type="entry name" value="Peptidase_S1_PA"/>
</dbReference>
<evidence type="ECO:0000313" key="13">
    <source>
        <dbReference type="Proteomes" id="UP000789524"/>
    </source>
</evidence>
<dbReference type="Proteomes" id="UP000789524">
    <property type="component" value="Unassembled WGS sequence"/>
</dbReference>
<dbReference type="FunFam" id="2.40.10.10:FF:000047">
    <property type="entry name" value="Trypsin eta"/>
    <property type="match status" value="1"/>
</dbReference>
<evidence type="ECO:0000256" key="2">
    <source>
        <dbReference type="ARBA" id="ARBA00007664"/>
    </source>
</evidence>
<keyword evidence="13" id="KW-1185">Reference proteome</keyword>
<evidence type="ECO:0000256" key="1">
    <source>
        <dbReference type="ARBA" id="ARBA00004613"/>
    </source>
</evidence>
<dbReference type="AlphaFoldDB" id="A0A8J2QU28"/>
<keyword evidence="4" id="KW-0645">Protease</keyword>
<dbReference type="InterPro" id="IPR001314">
    <property type="entry name" value="Peptidase_S1A"/>
</dbReference>
<evidence type="ECO:0000256" key="3">
    <source>
        <dbReference type="ARBA" id="ARBA00022525"/>
    </source>
</evidence>
<gene>
    <name evidence="12" type="ORF">DCHRY22_LOCUS9059</name>
</gene>
<dbReference type="GO" id="GO:0016485">
    <property type="term" value="P:protein processing"/>
    <property type="evidence" value="ECO:0007669"/>
    <property type="project" value="UniProtKB-ARBA"/>
</dbReference>
<feature type="compositionally biased region" description="Low complexity" evidence="10">
    <location>
        <begin position="7"/>
        <end position="24"/>
    </location>
</feature>
<name>A0A8J2QU28_9NEOP</name>
<protein>
    <recommendedName>
        <fullName evidence="9">trypsin</fullName>
        <ecNumber evidence="9">3.4.21.4</ecNumber>
    </recommendedName>
</protein>
<evidence type="ECO:0000256" key="9">
    <source>
        <dbReference type="ARBA" id="ARBA00038868"/>
    </source>
</evidence>